<name>A0A0D9X271_9ORYZ</name>
<dbReference type="Proteomes" id="UP000032180">
    <property type="component" value="Chromosome 7"/>
</dbReference>
<protein>
    <recommendedName>
        <fullName evidence="1">F-box domain-containing protein</fullName>
    </recommendedName>
</protein>
<dbReference type="InterPro" id="IPR001810">
    <property type="entry name" value="F-box_dom"/>
</dbReference>
<accession>A0A0D9X271</accession>
<feature type="domain" description="F-box" evidence="1">
    <location>
        <begin position="15"/>
        <end position="48"/>
    </location>
</feature>
<reference evidence="2 3" key="1">
    <citation type="submission" date="2012-08" db="EMBL/GenBank/DDBJ databases">
        <title>Oryza genome evolution.</title>
        <authorList>
            <person name="Wing R.A."/>
        </authorList>
    </citation>
    <scope>NUCLEOTIDE SEQUENCE</scope>
</reference>
<sequence>MEKKPAKMNDEDRVSMLPDDILLFILGKVDITSAVKTSVLSTRWKHLLWLLRKFTIDVKDFLPVPQPKPIGVEHMDEAMASQTKAITSFLSIPRDEFAIDRLQLKLYLIDNYYNYSCVIGPLVSQAIDNGILKDIDITILDEEEITDCTDKYMLQQACAVNNFFNAYPGVLNCLTRLSLYNVCFAQWDLRHCLFECCNQLRYLSLSNCDVGKNAILRINAPNSISVFLNSVYAALGDLKCFAFQNWSDSVGTLGFVLMPRCHLVLSHVLRNTNIHTLKLDFQGEKIWEHACDEDREPCIFGDRLNPAWKVHEDTSFSNSLLKELQIVAFRPLKQQLEFIRARAPNLCAVILKYDDPCEYCESLGIFPSRSSTECVFPNNKDEQNRVISLLKEGLRSPAEIFFG</sequence>
<organism evidence="2 3">
    <name type="scientific">Leersia perrieri</name>
    <dbReference type="NCBI Taxonomy" id="77586"/>
    <lineage>
        <taxon>Eukaryota</taxon>
        <taxon>Viridiplantae</taxon>
        <taxon>Streptophyta</taxon>
        <taxon>Embryophyta</taxon>
        <taxon>Tracheophyta</taxon>
        <taxon>Spermatophyta</taxon>
        <taxon>Magnoliopsida</taxon>
        <taxon>Liliopsida</taxon>
        <taxon>Poales</taxon>
        <taxon>Poaceae</taxon>
        <taxon>BOP clade</taxon>
        <taxon>Oryzoideae</taxon>
        <taxon>Oryzeae</taxon>
        <taxon>Oryzinae</taxon>
        <taxon>Leersia</taxon>
    </lineage>
</organism>
<evidence type="ECO:0000313" key="2">
    <source>
        <dbReference type="EnsemblPlants" id="LPERR07G21160.1"/>
    </source>
</evidence>
<reference evidence="3" key="2">
    <citation type="submission" date="2013-12" db="EMBL/GenBank/DDBJ databases">
        <authorList>
            <person name="Yu Y."/>
            <person name="Lee S."/>
            <person name="de Baynast K."/>
            <person name="Wissotski M."/>
            <person name="Liu L."/>
            <person name="Talag J."/>
            <person name="Goicoechea J."/>
            <person name="Angelova A."/>
            <person name="Jetty R."/>
            <person name="Kudrna D."/>
            <person name="Golser W."/>
            <person name="Rivera L."/>
            <person name="Zhang J."/>
            <person name="Wing R."/>
        </authorList>
    </citation>
    <scope>NUCLEOTIDE SEQUENCE</scope>
</reference>
<proteinExistence type="predicted"/>
<dbReference type="AlphaFoldDB" id="A0A0D9X271"/>
<dbReference type="PANTHER" id="PTHR35545">
    <property type="entry name" value="F-BOX DOMAIN-CONTAINING PROTEIN"/>
    <property type="match status" value="1"/>
</dbReference>
<dbReference type="InterPro" id="IPR036047">
    <property type="entry name" value="F-box-like_dom_sf"/>
</dbReference>
<keyword evidence="3" id="KW-1185">Reference proteome</keyword>
<evidence type="ECO:0000259" key="1">
    <source>
        <dbReference type="Pfam" id="PF00646"/>
    </source>
</evidence>
<dbReference type="HOGENOM" id="CLU_024168_3_0_1"/>
<dbReference type="Gramene" id="LPERR07G21160.1">
    <property type="protein sequence ID" value="LPERR07G21160.1"/>
    <property type="gene ID" value="LPERR07G21160"/>
</dbReference>
<dbReference type="PANTHER" id="PTHR35545:SF28">
    <property type="entry name" value="OS07G0645701 PROTEIN"/>
    <property type="match status" value="1"/>
</dbReference>
<dbReference type="Pfam" id="PF00646">
    <property type="entry name" value="F-box"/>
    <property type="match status" value="1"/>
</dbReference>
<evidence type="ECO:0000313" key="3">
    <source>
        <dbReference type="Proteomes" id="UP000032180"/>
    </source>
</evidence>
<dbReference type="SUPFAM" id="SSF81383">
    <property type="entry name" value="F-box domain"/>
    <property type="match status" value="1"/>
</dbReference>
<reference evidence="2" key="3">
    <citation type="submission" date="2015-04" db="UniProtKB">
        <authorList>
            <consortium name="EnsemblPlants"/>
        </authorList>
    </citation>
    <scope>IDENTIFICATION</scope>
</reference>
<dbReference type="EnsemblPlants" id="LPERR07G21160.1">
    <property type="protein sequence ID" value="LPERR07G21160.1"/>
    <property type="gene ID" value="LPERR07G21160"/>
</dbReference>